<keyword evidence="1" id="KW-0328">Glycosyltransferase</keyword>
<dbReference type="InterPro" id="IPR052047">
    <property type="entry name" value="GH94_Enzymes"/>
</dbReference>
<feature type="domain" description="Glycosyl hydrolase 94 catalytic" evidence="3">
    <location>
        <begin position="1"/>
        <end position="115"/>
    </location>
</feature>
<comment type="caution">
    <text evidence="4">The sequence shown here is derived from an EMBL/GenBank/DDBJ whole genome shotgun (WGS) entry which is preliminary data.</text>
</comment>
<dbReference type="SUPFAM" id="SSF48208">
    <property type="entry name" value="Six-hairpin glycosidases"/>
    <property type="match status" value="1"/>
</dbReference>
<organism evidence="4">
    <name type="scientific">human gut metagenome</name>
    <dbReference type="NCBI Taxonomy" id="408170"/>
    <lineage>
        <taxon>unclassified sequences</taxon>
        <taxon>metagenomes</taxon>
        <taxon>organismal metagenomes</taxon>
    </lineage>
</organism>
<dbReference type="Gene3D" id="1.50.10.10">
    <property type="match status" value="1"/>
</dbReference>
<dbReference type="GO" id="GO:0016757">
    <property type="term" value="F:glycosyltransferase activity"/>
    <property type="evidence" value="ECO:0007669"/>
    <property type="project" value="UniProtKB-KW"/>
</dbReference>
<dbReference type="InterPro" id="IPR033432">
    <property type="entry name" value="GH94_catalytic"/>
</dbReference>
<dbReference type="AlphaFoldDB" id="K1SHX5"/>
<dbReference type="InterPro" id="IPR008928">
    <property type="entry name" value="6-hairpin_glycosidase_sf"/>
</dbReference>
<dbReference type="PANTHER" id="PTHR37469:SF2">
    <property type="entry name" value="CELLOBIONIC ACID PHOSPHORYLASE"/>
    <property type="match status" value="1"/>
</dbReference>
<protein>
    <submittedName>
        <fullName evidence="4">Cellobiose-phosphorylase</fullName>
    </submittedName>
</protein>
<evidence type="ECO:0000259" key="3">
    <source>
        <dbReference type="Pfam" id="PF17167"/>
    </source>
</evidence>
<keyword evidence="2" id="KW-0808">Transferase</keyword>
<proteinExistence type="predicted"/>
<dbReference type="Gene3D" id="2.70.98.40">
    <property type="entry name" value="Glycoside hydrolase, family 65, N-terminal domain"/>
    <property type="match status" value="1"/>
</dbReference>
<evidence type="ECO:0000313" key="4">
    <source>
        <dbReference type="EMBL" id="EKC55004.1"/>
    </source>
</evidence>
<dbReference type="EMBL" id="AJWZ01008124">
    <property type="protein sequence ID" value="EKC55004.1"/>
    <property type="molecule type" value="Genomic_DNA"/>
</dbReference>
<reference evidence="4" key="1">
    <citation type="journal article" date="2013" name="Environ. Microbiol.">
        <title>Microbiota from the distal guts of lean and obese adolescents exhibit partial functional redundancy besides clear differences in community structure.</title>
        <authorList>
            <person name="Ferrer M."/>
            <person name="Ruiz A."/>
            <person name="Lanza F."/>
            <person name="Haange S.B."/>
            <person name="Oberbach A."/>
            <person name="Till H."/>
            <person name="Bargiela R."/>
            <person name="Campoy C."/>
            <person name="Segura M.T."/>
            <person name="Richter M."/>
            <person name="von Bergen M."/>
            <person name="Seifert J."/>
            <person name="Suarez A."/>
        </authorList>
    </citation>
    <scope>NUCLEOTIDE SEQUENCE</scope>
</reference>
<name>K1SHX5_9ZZZZ</name>
<dbReference type="InterPro" id="IPR037018">
    <property type="entry name" value="GH65_N"/>
</dbReference>
<sequence length="122" mass="13568">MVLLQPAYTKYHLELGEISSYPPGYKENAGIFCHNNPWVSCAETVVGHGDRAFEIYKKTCPAYIEDISEIHRTEPYVYSQMVAGRDAATFGEAKNSWLTGTAAWTFVDVSQYILGIQPTLAG</sequence>
<dbReference type="PANTHER" id="PTHR37469">
    <property type="entry name" value="CELLOBIONIC ACID PHOSPHORYLASE-RELATED"/>
    <property type="match status" value="1"/>
</dbReference>
<evidence type="ECO:0000256" key="1">
    <source>
        <dbReference type="ARBA" id="ARBA00022676"/>
    </source>
</evidence>
<dbReference type="GO" id="GO:0005975">
    <property type="term" value="P:carbohydrate metabolic process"/>
    <property type="evidence" value="ECO:0007669"/>
    <property type="project" value="InterPro"/>
</dbReference>
<accession>K1SHX5</accession>
<dbReference type="InterPro" id="IPR012341">
    <property type="entry name" value="6hp_glycosidase-like_sf"/>
</dbReference>
<evidence type="ECO:0000256" key="2">
    <source>
        <dbReference type="ARBA" id="ARBA00022679"/>
    </source>
</evidence>
<dbReference type="Pfam" id="PF17167">
    <property type="entry name" value="Glyco_hydro_94"/>
    <property type="match status" value="1"/>
</dbReference>
<gene>
    <name evidence="4" type="ORF">OBE_11778</name>
</gene>